<dbReference type="Gramene" id="Solyc08g065450.2.1">
    <property type="protein sequence ID" value="Solyc08g065450.2.1"/>
    <property type="gene ID" value="Solyc08g065450.2"/>
</dbReference>
<dbReference type="InParanoid" id="A0A3Q7HMZ2"/>
<proteinExistence type="predicted"/>
<reference evidence="1" key="2">
    <citation type="submission" date="2019-01" db="UniProtKB">
        <authorList>
            <consortium name="EnsemblPlants"/>
        </authorList>
    </citation>
    <scope>IDENTIFICATION</scope>
    <source>
        <strain evidence="1">cv. Heinz 1706</strain>
    </source>
</reference>
<dbReference type="Proteomes" id="UP000004994">
    <property type="component" value="Chromosome 8"/>
</dbReference>
<dbReference type="GO" id="GO:0003723">
    <property type="term" value="F:RNA binding"/>
    <property type="evidence" value="ECO:0007669"/>
    <property type="project" value="InterPro"/>
</dbReference>
<organism evidence="1">
    <name type="scientific">Solanum lycopersicum</name>
    <name type="common">Tomato</name>
    <name type="synonym">Lycopersicon esculentum</name>
    <dbReference type="NCBI Taxonomy" id="4081"/>
    <lineage>
        <taxon>Eukaryota</taxon>
        <taxon>Viridiplantae</taxon>
        <taxon>Streptophyta</taxon>
        <taxon>Embryophyta</taxon>
        <taxon>Tracheophyta</taxon>
        <taxon>Spermatophyta</taxon>
        <taxon>Magnoliopsida</taxon>
        <taxon>eudicotyledons</taxon>
        <taxon>Gunneridae</taxon>
        <taxon>Pentapetalae</taxon>
        <taxon>asterids</taxon>
        <taxon>lamiids</taxon>
        <taxon>Solanales</taxon>
        <taxon>Solanaceae</taxon>
        <taxon>Solanoideae</taxon>
        <taxon>Solaneae</taxon>
        <taxon>Solanum</taxon>
        <taxon>Solanum subgen. Lycopersicon</taxon>
    </lineage>
</organism>
<evidence type="ECO:0008006" key="3">
    <source>
        <dbReference type="Google" id="ProtNLM"/>
    </source>
</evidence>
<dbReference type="InterPro" id="IPR009019">
    <property type="entry name" value="KH_sf_prok-type"/>
</dbReference>
<evidence type="ECO:0000313" key="2">
    <source>
        <dbReference type="Proteomes" id="UP000004994"/>
    </source>
</evidence>
<keyword evidence="2" id="KW-1185">Reference proteome</keyword>
<dbReference type="EnsemblPlants" id="Solyc08g065450.2.1">
    <property type="protein sequence ID" value="Solyc08g065450.2.1"/>
    <property type="gene ID" value="Solyc08g065450.2"/>
</dbReference>
<protein>
    <recommendedName>
        <fullName evidence="3">K Homology domain-containing protein</fullName>
    </recommendedName>
</protein>
<reference evidence="1" key="1">
    <citation type="journal article" date="2012" name="Nature">
        <title>The tomato genome sequence provides insights into fleshy fruit evolution.</title>
        <authorList>
            <consortium name="Tomato Genome Consortium"/>
        </authorList>
    </citation>
    <scope>NUCLEOTIDE SEQUENCE [LARGE SCALE GENOMIC DNA]</scope>
    <source>
        <strain evidence="1">cv. Heinz 1706</strain>
    </source>
</reference>
<accession>A0A3Q7HMZ2</accession>
<dbReference type="AlphaFoldDB" id="A0A3Q7HMZ2"/>
<dbReference type="SUPFAM" id="SSF54814">
    <property type="entry name" value="Prokaryotic type KH domain (KH-domain type II)"/>
    <property type="match status" value="1"/>
</dbReference>
<name>A0A3Q7HMZ2_SOLLC</name>
<dbReference type="PaxDb" id="4081-Solyc08g065450.1.1"/>
<evidence type="ECO:0000313" key="1">
    <source>
        <dbReference type="EnsemblPlants" id="Solyc08g065450.2.1"/>
    </source>
</evidence>
<sequence length="43" mass="4760">MTGQVAGVEHFVIKVANNKVGLIICKGGETIKICKKRLERVFM</sequence>